<name>A0A6A5YMV2_9PLEO</name>
<dbReference type="OrthoDB" id="5135333at2759"/>
<evidence type="ECO:0000313" key="3">
    <source>
        <dbReference type="EMBL" id="KAF2108014.1"/>
    </source>
</evidence>
<evidence type="ECO:0000313" key="4">
    <source>
        <dbReference type="Proteomes" id="UP000799770"/>
    </source>
</evidence>
<feature type="compositionally biased region" description="Polar residues" evidence="1">
    <location>
        <begin position="171"/>
        <end position="190"/>
    </location>
</feature>
<dbReference type="EMBL" id="ML977350">
    <property type="protein sequence ID" value="KAF2108014.1"/>
    <property type="molecule type" value="Genomic_DNA"/>
</dbReference>
<feature type="region of interest" description="Disordered" evidence="1">
    <location>
        <begin position="1"/>
        <end position="50"/>
    </location>
</feature>
<dbReference type="PANTHER" id="PTHR33112">
    <property type="entry name" value="DOMAIN PROTEIN, PUTATIVE-RELATED"/>
    <property type="match status" value="1"/>
</dbReference>
<sequence>MPLRKSKEKGGPRPGFWRRHFGGSGAEGSQQAVHSQVSPRRIDSAPNPTGIVTLQTLPGFLQQQNGSQPIFSSPVQRNDLRPLTPQPHHQGLYDTYASNRPQVTGSYGRFNTATQVSRPPMASQQYLSRQNLAPGNMRYLQLPDRPPNPAFHSVSYLPDTTSARDYPSPGHQASTQSQVYPSSSPPTHANMAQYQGQNAYQYTNPHVPPREPFQSGFQYQSAIPPVSIPDSNRWRRMSMETPIATLVSVRNMGPPSPASSHTSSSSDTLFRPPSKGVHMSASTRIITTASSDSNEDLVVADNYNGDDQSDPGESLFTIDEELLQINHNDHCASISAPPAWYIQDPETFPKGDPRNLCATCRHINIKHLYTQQATDTCPKPEEFIRLGTLVEFVAKFRACGLCHFFMRLIAFEVTTKRLGHGASINDIAAEFFGKYLTFPSNQDTEYYMYPNQFKSTYNVPAVYLCRGAPPSPESTALIRPDYLLGFREVHTCCRAPNTGRHITSRDEIDIEWIKEQLELCDERSVGAPTSGNLNVQIRVIDVHRMCIVDLEDGEVYVTLSYVWGEAKQVRLIWETESLLRRERGLTAFWDRIPKTIRDAITLTRKIGLDYLWIDALCIIQDDPDDQMRLIKQMGSIYQNSTLTIMAQCGEDAAYGLPGVEPGTRDVSQMLGHAGKSVVCNMLPDYETMPSVWESRAWTMQENVLSQRKLVITDQACTFWCVHTLSGEDTYCRHRYWPVGERFRGMLFFKGEHSSIIPTVKRQSNFDTYAFMVSDYSQRKMKYQQDAENAMLGVLDVIEGSFQGKFVYGLPDAEIDSALLWYPSGASRRRVNNRTGLPLFPSWSWLGWEGHACYPWATERTLPLTTMGCPLRWRDAHSSGERREFETIQNRPEAHELYEWQRCEDDLWCWRDTGSFSPDSRLWNPVTYRRTGAFVNLRTHPHRLQFRTLSALFRLSARPIPRTEKYNVDHDIHLMHVLDARGFCVGAVFIPSPEQFTISQESAFGDQNALYEFIALSRASIGSDPRIGLEKLQDPWVLSTDGERELSKNRVLSLDSGDTSFLHSLGMFDERLYDKAVPYCLFNVMMIEWDEAHEVAQRISIGRIHVDAFLEADPCMKSICLE</sequence>
<dbReference type="InterPro" id="IPR010730">
    <property type="entry name" value="HET"/>
</dbReference>
<accession>A0A6A5YMV2</accession>
<dbReference type="Pfam" id="PF06985">
    <property type="entry name" value="HET"/>
    <property type="match status" value="1"/>
</dbReference>
<keyword evidence="4" id="KW-1185">Reference proteome</keyword>
<reference evidence="3" key="1">
    <citation type="journal article" date="2020" name="Stud. Mycol.">
        <title>101 Dothideomycetes genomes: a test case for predicting lifestyles and emergence of pathogens.</title>
        <authorList>
            <person name="Haridas S."/>
            <person name="Albert R."/>
            <person name="Binder M."/>
            <person name="Bloem J."/>
            <person name="Labutti K."/>
            <person name="Salamov A."/>
            <person name="Andreopoulos B."/>
            <person name="Baker S."/>
            <person name="Barry K."/>
            <person name="Bills G."/>
            <person name="Bluhm B."/>
            <person name="Cannon C."/>
            <person name="Castanera R."/>
            <person name="Culley D."/>
            <person name="Daum C."/>
            <person name="Ezra D."/>
            <person name="Gonzalez J."/>
            <person name="Henrissat B."/>
            <person name="Kuo A."/>
            <person name="Liang C."/>
            <person name="Lipzen A."/>
            <person name="Lutzoni F."/>
            <person name="Magnuson J."/>
            <person name="Mondo S."/>
            <person name="Nolan M."/>
            <person name="Ohm R."/>
            <person name="Pangilinan J."/>
            <person name="Park H.-J."/>
            <person name="Ramirez L."/>
            <person name="Alfaro M."/>
            <person name="Sun H."/>
            <person name="Tritt A."/>
            <person name="Yoshinaga Y."/>
            <person name="Zwiers L.-H."/>
            <person name="Turgeon B."/>
            <person name="Goodwin S."/>
            <person name="Spatafora J."/>
            <person name="Crous P."/>
            <person name="Grigoriev I."/>
        </authorList>
    </citation>
    <scope>NUCLEOTIDE SEQUENCE</scope>
    <source>
        <strain evidence="3">CBS 627.86</strain>
    </source>
</reference>
<gene>
    <name evidence="3" type="ORF">BDV96DRAFT_692978</name>
</gene>
<proteinExistence type="predicted"/>
<organism evidence="3 4">
    <name type="scientific">Lophiotrema nucula</name>
    <dbReference type="NCBI Taxonomy" id="690887"/>
    <lineage>
        <taxon>Eukaryota</taxon>
        <taxon>Fungi</taxon>
        <taxon>Dikarya</taxon>
        <taxon>Ascomycota</taxon>
        <taxon>Pezizomycotina</taxon>
        <taxon>Dothideomycetes</taxon>
        <taxon>Pleosporomycetidae</taxon>
        <taxon>Pleosporales</taxon>
        <taxon>Lophiotremataceae</taxon>
        <taxon>Lophiotrema</taxon>
    </lineage>
</organism>
<evidence type="ECO:0000259" key="2">
    <source>
        <dbReference type="Pfam" id="PF06985"/>
    </source>
</evidence>
<dbReference type="PANTHER" id="PTHR33112:SF12">
    <property type="entry name" value="HETEROKARYON INCOMPATIBILITY DOMAIN-CONTAINING PROTEIN"/>
    <property type="match status" value="1"/>
</dbReference>
<dbReference type="Proteomes" id="UP000799770">
    <property type="component" value="Unassembled WGS sequence"/>
</dbReference>
<feature type="domain" description="Heterokaryon incompatibility" evidence="2">
    <location>
        <begin position="556"/>
        <end position="701"/>
    </location>
</feature>
<feature type="region of interest" description="Disordered" evidence="1">
    <location>
        <begin position="250"/>
        <end position="276"/>
    </location>
</feature>
<evidence type="ECO:0000256" key="1">
    <source>
        <dbReference type="SAM" id="MobiDB-lite"/>
    </source>
</evidence>
<dbReference type="AlphaFoldDB" id="A0A6A5YMV2"/>
<protein>
    <submittedName>
        <fullName evidence="3">Heterokaryon incompatibility protein-domain-containing protein</fullName>
    </submittedName>
</protein>
<feature type="compositionally biased region" description="Polar residues" evidence="1">
    <location>
        <begin position="27"/>
        <end position="38"/>
    </location>
</feature>
<feature type="region of interest" description="Disordered" evidence="1">
    <location>
        <begin position="137"/>
        <end position="190"/>
    </location>
</feature>